<gene>
    <name evidence="1" type="ORF">DEO72_LG8g1883</name>
</gene>
<sequence length="139" mass="14769">MPTFSLLVSSAIAIAPLLSYVYAIVANSTIVGSHQPLRLPPSLLAHKECRVVTTPTNRSCLGSTTTSTLPLPSRPCCEVCHRCCLDCVANASLCCHYVAAPTPASLLGSLPLHQCCFVVAAATAPLLPLRSLHYFHRSL</sequence>
<organism evidence="1 2">
    <name type="scientific">Vigna unguiculata</name>
    <name type="common">Cowpea</name>
    <dbReference type="NCBI Taxonomy" id="3917"/>
    <lineage>
        <taxon>Eukaryota</taxon>
        <taxon>Viridiplantae</taxon>
        <taxon>Streptophyta</taxon>
        <taxon>Embryophyta</taxon>
        <taxon>Tracheophyta</taxon>
        <taxon>Spermatophyta</taxon>
        <taxon>Magnoliopsida</taxon>
        <taxon>eudicotyledons</taxon>
        <taxon>Gunneridae</taxon>
        <taxon>Pentapetalae</taxon>
        <taxon>rosids</taxon>
        <taxon>fabids</taxon>
        <taxon>Fabales</taxon>
        <taxon>Fabaceae</taxon>
        <taxon>Papilionoideae</taxon>
        <taxon>50 kb inversion clade</taxon>
        <taxon>NPAAA clade</taxon>
        <taxon>indigoferoid/millettioid clade</taxon>
        <taxon>Phaseoleae</taxon>
        <taxon>Vigna</taxon>
    </lineage>
</organism>
<keyword evidence="2" id="KW-1185">Reference proteome</keyword>
<dbReference type="EMBL" id="CP039352">
    <property type="protein sequence ID" value="QCE03854.1"/>
    <property type="molecule type" value="Genomic_DNA"/>
</dbReference>
<dbReference type="Proteomes" id="UP000501690">
    <property type="component" value="Linkage Group LG8"/>
</dbReference>
<accession>A0A4D6MSV3</accession>
<evidence type="ECO:0000313" key="2">
    <source>
        <dbReference type="Proteomes" id="UP000501690"/>
    </source>
</evidence>
<reference evidence="1 2" key="1">
    <citation type="submission" date="2019-04" db="EMBL/GenBank/DDBJ databases">
        <title>An improved genome assembly and genetic linkage map for asparagus bean, Vigna unguiculata ssp. sesquipedialis.</title>
        <authorList>
            <person name="Xia Q."/>
            <person name="Zhang R."/>
            <person name="Dong Y."/>
        </authorList>
    </citation>
    <scope>NUCLEOTIDE SEQUENCE [LARGE SCALE GENOMIC DNA]</scope>
    <source>
        <tissue evidence="1">Leaf</tissue>
    </source>
</reference>
<proteinExistence type="predicted"/>
<name>A0A4D6MSV3_VIGUN</name>
<evidence type="ECO:0000313" key="1">
    <source>
        <dbReference type="EMBL" id="QCE03854.1"/>
    </source>
</evidence>
<protein>
    <submittedName>
        <fullName evidence="1">Uncharacterized protein</fullName>
    </submittedName>
</protein>
<dbReference type="AlphaFoldDB" id="A0A4D6MSV3"/>